<dbReference type="SUPFAM" id="SSF47240">
    <property type="entry name" value="Ferritin-like"/>
    <property type="match status" value="1"/>
</dbReference>
<organism evidence="1 2">
    <name type="scientific">Alteribacillus iranensis</name>
    <dbReference type="NCBI Taxonomy" id="930128"/>
    <lineage>
        <taxon>Bacteria</taxon>
        <taxon>Bacillati</taxon>
        <taxon>Bacillota</taxon>
        <taxon>Bacilli</taxon>
        <taxon>Bacillales</taxon>
        <taxon>Bacillaceae</taxon>
        <taxon>Alteribacillus</taxon>
    </lineage>
</organism>
<dbReference type="NCBIfam" id="TIGR02158">
    <property type="entry name" value="PA_CoA_Oxy3"/>
    <property type="match status" value="1"/>
</dbReference>
<dbReference type="PANTHER" id="PTHR30458">
    <property type="entry name" value="PHENYLACETIC ACID DEGRADATION PROTEIN PAA"/>
    <property type="match status" value="1"/>
</dbReference>
<evidence type="ECO:0000313" key="2">
    <source>
        <dbReference type="Proteomes" id="UP000199516"/>
    </source>
</evidence>
<reference evidence="1 2" key="1">
    <citation type="submission" date="2016-10" db="EMBL/GenBank/DDBJ databases">
        <authorList>
            <person name="de Groot N.N."/>
        </authorList>
    </citation>
    <scope>NUCLEOTIDE SEQUENCE [LARGE SCALE GENOMIC DNA]</scope>
    <source>
        <strain evidence="1 2">DSM 23995</strain>
    </source>
</reference>
<dbReference type="PIRSF" id="PIRSF037834">
    <property type="entry name" value="PA_CoA_Oase3"/>
    <property type="match status" value="1"/>
</dbReference>
<dbReference type="EMBL" id="FONT01000003">
    <property type="protein sequence ID" value="SFE71165.1"/>
    <property type="molecule type" value="Genomic_DNA"/>
</dbReference>
<dbReference type="PANTHER" id="PTHR30458:SF0">
    <property type="entry name" value="1,2-PHENYLACETYL-COA EPOXIDASE, SUBUNIT C"/>
    <property type="match status" value="1"/>
</dbReference>
<keyword evidence="2" id="KW-1185">Reference proteome</keyword>
<dbReference type="AlphaFoldDB" id="A0A1I2CSN4"/>
<sequence>MTAIETPEQAKQDRTYHEALVDLVYQFADDDFIISFRGSEWLGLAPHIEEDVAFSSITQNTMGHAFLFYQLLEELGEGDANSLAHDRRPSERKNAVYFEKKNGQGTYLEEPYYDWALTVVRQYLYETFKKVKLEAAAKSSYQPLAATAQKILMEQTYHLAHWKMWVTQLQHATQEAKVRIQSRVEEAWKEFGDALELGSKAIDMKKLGLLCGEDELKQKWLQEVEQHVASVPTTPLEKCLGNGRAGEHTEDLKQAINTLSEVYQSDREAVW</sequence>
<dbReference type="Pfam" id="PF05138">
    <property type="entry name" value="PaaA_PaaC"/>
    <property type="match status" value="1"/>
</dbReference>
<dbReference type="InterPro" id="IPR052703">
    <property type="entry name" value="Aromatic_CoA_ox/epox"/>
</dbReference>
<evidence type="ECO:0000313" key="1">
    <source>
        <dbReference type="EMBL" id="SFE71165.1"/>
    </source>
</evidence>
<dbReference type="GO" id="GO:0010124">
    <property type="term" value="P:phenylacetate catabolic process"/>
    <property type="evidence" value="ECO:0007669"/>
    <property type="project" value="InterPro"/>
</dbReference>
<dbReference type="Gene3D" id="1.20.1260.10">
    <property type="match status" value="1"/>
</dbReference>
<dbReference type="GO" id="GO:0005829">
    <property type="term" value="C:cytosol"/>
    <property type="evidence" value="ECO:0007669"/>
    <property type="project" value="TreeGrafter"/>
</dbReference>
<accession>A0A1I2CSN4</accession>
<dbReference type="OrthoDB" id="9789947at2"/>
<name>A0A1I2CSN4_9BACI</name>
<dbReference type="RefSeq" id="WP_091660303.1">
    <property type="nucleotide sequence ID" value="NZ_FONT01000003.1"/>
</dbReference>
<protein>
    <submittedName>
        <fullName evidence="1">Ring-1,2-phenylacetyl-CoA epoxidase subunit PaaC</fullName>
    </submittedName>
</protein>
<dbReference type="InterPro" id="IPR012347">
    <property type="entry name" value="Ferritin-like"/>
</dbReference>
<dbReference type="Proteomes" id="UP000199516">
    <property type="component" value="Unassembled WGS sequence"/>
</dbReference>
<dbReference type="InterPro" id="IPR011882">
    <property type="entry name" value="PaaC"/>
</dbReference>
<dbReference type="InterPro" id="IPR007814">
    <property type="entry name" value="PaaA_PaaC"/>
</dbReference>
<proteinExistence type="predicted"/>
<dbReference type="InterPro" id="IPR009078">
    <property type="entry name" value="Ferritin-like_SF"/>
</dbReference>
<dbReference type="STRING" id="930128.SAMN05192532_103171"/>
<gene>
    <name evidence="1" type="ORF">SAMN05192532_103171</name>
</gene>